<feature type="transmembrane region" description="Helical" evidence="7">
    <location>
        <begin position="158"/>
        <end position="177"/>
    </location>
</feature>
<sequence>MVADLRLVVNLCRRYMPRASLWLLLLTCATALAPSTLALGMQSMLDGVLTHSLAKVWPGVVETAVSGAFMVAGRRVVAVQQTIVGQTVGTHLDRKILNLCATLPGTAHVDDPAALYRVEQVRGLGVRAMILSVQAVTIMRALVWLVFAVIMLGTVHPLLALLPAAALPSLVLVRSSARSLAEARQQSAEHHRAAQHLLVEFLTPASAKELRGGRSGGYLREIARQRRESAVAQMARAQRRVMIGTLVGAVALTVSCTAALLFAAHLAASHAASPGSVLLVLTIGGQLRAQCADVFDSLRMSARGLEMIGHYRWLAALHRESASKGGSPVPTTLTTGIELRDVVFRYGSAEPTLEGIDLLLPAGATVALVGLHGSGKSTLVKLLLGMVQPTSGRITVDGVPLDDFRREQWCARTTAAFQDFSRFPLLAGEDVGVGDLSRLTDIDDAARRGGAEAVFNSLPHGRHTRLGTAFGDGVGLSGGQWQKIAASRAFMRTDPLLAVLDEPTAALDADSERQVYHQYNEAARTWRTASGGITVLVSHRFATVRAADLIVVLANGHIVETGSHRQLMARNGRYAELYRLQEAAYR</sequence>
<dbReference type="SUPFAM" id="SSF90123">
    <property type="entry name" value="ABC transporter transmembrane region"/>
    <property type="match status" value="1"/>
</dbReference>
<feature type="transmembrane region" description="Helical" evidence="7">
    <location>
        <begin position="243"/>
        <end position="268"/>
    </location>
</feature>
<feature type="transmembrane region" description="Helical" evidence="7">
    <location>
        <begin position="56"/>
        <end position="73"/>
    </location>
</feature>
<dbReference type="InterPro" id="IPR027417">
    <property type="entry name" value="P-loop_NTPase"/>
</dbReference>
<dbReference type="SMART" id="SM00382">
    <property type="entry name" value="AAA"/>
    <property type="match status" value="1"/>
</dbReference>
<comment type="caution">
    <text evidence="10">The sequence shown here is derived from an EMBL/GenBank/DDBJ whole genome shotgun (WGS) entry which is preliminary data.</text>
</comment>
<dbReference type="SUPFAM" id="SSF52540">
    <property type="entry name" value="P-loop containing nucleoside triphosphate hydrolases"/>
    <property type="match status" value="1"/>
</dbReference>
<feature type="domain" description="ABC transporter" evidence="8">
    <location>
        <begin position="337"/>
        <end position="580"/>
    </location>
</feature>
<evidence type="ECO:0000256" key="6">
    <source>
        <dbReference type="ARBA" id="ARBA00023136"/>
    </source>
</evidence>
<dbReference type="Proteomes" id="UP000730482">
    <property type="component" value="Unassembled WGS sequence"/>
</dbReference>
<feature type="transmembrane region" description="Helical" evidence="7">
    <location>
        <begin position="130"/>
        <end position="152"/>
    </location>
</feature>
<dbReference type="Gene3D" id="1.20.1560.10">
    <property type="entry name" value="ABC transporter type 1, transmembrane domain"/>
    <property type="match status" value="1"/>
</dbReference>
<protein>
    <submittedName>
        <fullName evidence="10">ABC transporter ATP-binding protein/permease</fullName>
    </submittedName>
</protein>
<dbReference type="PANTHER" id="PTHR43394">
    <property type="entry name" value="ATP-DEPENDENT PERMEASE MDL1, MITOCHONDRIAL"/>
    <property type="match status" value="1"/>
</dbReference>
<dbReference type="GO" id="GO:0005524">
    <property type="term" value="F:ATP binding"/>
    <property type="evidence" value="ECO:0007669"/>
    <property type="project" value="UniProtKB-KW"/>
</dbReference>
<dbReference type="Pfam" id="PF00005">
    <property type="entry name" value="ABC_tran"/>
    <property type="match status" value="1"/>
</dbReference>
<keyword evidence="6 7" id="KW-0472">Membrane</keyword>
<evidence type="ECO:0000256" key="7">
    <source>
        <dbReference type="SAM" id="Phobius"/>
    </source>
</evidence>
<keyword evidence="5 7" id="KW-1133">Transmembrane helix</keyword>
<dbReference type="PROSITE" id="PS50929">
    <property type="entry name" value="ABC_TM1F"/>
    <property type="match status" value="1"/>
</dbReference>
<keyword evidence="3" id="KW-0547">Nucleotide-binding</keyword>
<evidence type="ECO:0000256" key="4">
    <source>
        <dbReference type="ARBA" id="ARBA00022840"/>
    </source>
</evidence>
<feature type="domain" description="ABC transmembrane type-1" evidence="9">
    <location>
        <begin position="129"/>
        <end position="303"/>
    </location>
</feature>
<dbReference type="InterPro" id="IPR039421">
    <property type="entry name" value="Type_1_exporter"/>
</dbReference>
<proteinExistence type="predicted"/>
<keyword evidence="4 10" id="KW-0067">ATP-binding</keyword>
<organism evidence="10 11">
    <name type="scientific">Catenulispora pinistramenti</name>
    <dbReference type="NCBI Taxonomy" id="2705254"/>
    <lineage>
        <taxon>Bacteria</taxon>
        <taxon>Bacillati</taxon>
        <taxon>Actinomycetota</taxon>
        <taxon>Actinomycetes</taxon>
        <taxon>Catenulisporales</taxon>
        <taxon>Catenulisporaceae</taxon>
        <taxon>Catenulispora</taxon>
    </lineage>
</organism>
<evidence type="ECO:0000259" key="8">
    <source>
        <dbReference type="PROSITE" id="PS50893"/>
    </source>
</evidence>
<dbReference type="PANTHER" id="PTHR43394:SF1">
    <property type="entry name" value="ATP-BINDING CASSETTE SUB-FAMILY B MEMBER 10, MITOCHONDRIAL"/>
    <property type="match status" value="1"/>
</dbReference>
<dbReference type="InterPro" id="IPR003593">
    <property type="entry name" value="AAA+_ATPase"/>
</dbReference>
<evidence type="ECO:0000259" key="9">
    <source>
        <dbReference type="PROSITE" id="PS50929"/>
    </source>
</evidence>
<evidence type="ECO:0000313" key="10">
    <source>
        <dbReference type="EMBL" id="MBS2552409.1"/>
    </source>
</evidence>
<dbReference type="InterPro" id="IPR003439">
    <property type="entry name" value="ABC_transporter-like_ATP-bd"/>
</dbReference>
<evidence type="ECO:0000313" key="11">
    <source>
        <dbReference type="Proteomes" id="UP000730482"/>
    </source>
</evidence>
<evidence type="ECO:0000256" key="1">
    <source>
        <dbReference type="ARBA" id="ARBA00004651"/>
    </source>
</evidence>
<dbReference type="Gene3D" id="3.40.50.300">
    <property type="entry name" value="P-loop containing nucleotide triphosphate hydrolases"/>
    <property type="match status" value="1"/>
</dbReference>
<reference evidence="10 11" key="1">
    <citation type="submission" date="2020-02" db="EMBL/GenBank/DDBJ databases">
        <title>Acidophilic actinobacteria isolated from forest soil.</title>
        <authorList>
            <person name="Golinska P."/>
        </authorList>
    </citation>
    <scope>NUCLEOTIDE SEQUENCE [LARGE SCALE GENOMIC DNA]</scope>
    <source>
        <strain evidence="10 11">NL8</strain>
    </source>
</reference>
<keyword evidence="11" id="KW-1185">Reference proteome</keyword>
<keyword evidence="2 7" id="KW-0812">Transmembrane</keyword>
<evidence type="ECO:0000256" key="2">
    <source>
        <dbReference type="ARBA" id="ARBA00022692"/>
    </source>
</evidence>
<comment type="subcellular location">
    <subcellularLocation>
        <location evidence="1">Cell membrane</location>
        <topology evidence="1">Multi-pass membrane protein</topology>
    </subcellularLocation>
</comment>
<dbReference type="RefSeq" id="WP_212017956.1">
    <property type="nucleotide sequence ID" value="NZ_JAAFYZ010000187.1"/>
</dbReference>
<dbReference type="InterPro" id="IPR011527">
    <property type="entry name" value="ABC1_TM_dom"/>
</dbReference>
<accession>A0ABS5L2D5</accession>
<dbReference type="EMBL" id="JAAFYZ010000187">
    <property type="protein sequence ID" value="MBS2552409.1"/>
    <property type="molecule type" value="Genomic_DNA"/>
</dbReference>
<dbReference type="InterPro" id="IPR036640">
    <property type="entry name" value="ABC1_TM_sf"/>
</dbReference>
<evidence type="ECO:0000256" key="3">
    <source>
        <dbReference type="ARBA" id="ARBA00022741"/>
    </source>
</evidence>
<gene>
    <name evidence="10" type="ORF">KGQ19_36695</name>
</gene>
<evidence type="ECO:0000256" key="5">
    <source>
        <dbReference type="ARBA" id="ARBA00022989"/>
    </source>
</evidence>
<dbReference type="PROSITE" id="PS50893">
    <property type="entry name" value="ABC_TRANSPORTER_2"/>
    <property type="match status" value="1"/>
</dbReference>
<name>A0ABS5L2D5_9ACTN</name>